<evidence type="ECO:0000256" key="5">
    <source>
        <dbReference type="ARBA" id="ARBA00022729"/>
    </source>
</evidence>
<feature type="domain" description="Malectin-like" evidence="12">
    <location>
        <begin position="38"/>
        <end position="407"/>
    </location>
</feature>
<dbReference type="EMBL" id="JAFEMO010000012">
    <property type="protein sequence ID" value="KAH7554660.1"/>
    <property type="molecule type" value="Genomic_DNA"/>
</dbReference>
<protein>
    <recommendedName>
        <fullName evidence="12">Malectin-like domain-containing protein</fullName>
    </recommendedName>
</protein>
<evidence type="ECO:0000256" key="4">
    <source>
        <dbReference type="ARBA" id="ARBA00022692"/>
    </source>
</evidence>
<reference evidence="13 14" key="1">
    <citation type="submission" date="2021-02" db="EMBL/GenBank/DDBJ databases">
        <title>Plant Genome Project.</title>
        <authorList>
            <person name="Zhang R.-G."/>
        </authorList>
    </citation>
    <scope>NUCLEOTIDE SEQUENCE [LARGE SCALE GENOMIC DNA]</scope>
    <source>
        <tissue evidence="13">Leaves</tissue>
    </source>
</reference>
<proteinExistence type="predicted"/>
<organism evidence="13 14">
    <name type="scientific">Xanthoceras sorbifolium</name>
    <dbReference type="NCBI Taxonomy" id="99658"/>
    <lineage>
        <taxon>Eukaryota</taxon>
        <taxon>Viridiplantae</taxon>
        <taxon>Streptophyta</taxon>
        <taxon>Embryophyta</taxon>
        <taxon>Tracheophyta</taxon>
        <taxon>Spermatophyta</taxon>
        <taxon>Magnoliopsida</taxon>
        <taxon>eudicotyledons</taxon>
        <taxon>Gunneridae</taxon>
        <taxon>Pentapetalae</taxon>
        <taxon>rosids</taxon>
        <taxon>malvids</taxon>
        <taxon>Sapindales</taxon>
        <taxon>Sapindaceae</taxon>
        <taxon>Xanthoceroideae</taxon>
        <taxon>Xanthoceras</taxon>
    </lineage>
</organism>
<evidence type="ECO:0000256" key="3">
    <source>
        <dbReference type="ARBA" id="ARBA00022679"/>
    </source>
</evidence>
<comment type="caution">
    <text evidence="13">The sequence shown here is derived from an EMBL/GenBank/DDBJ whole genome shotgun (WGS) entry which is preliminary data.</text>
</comment>
<name>A0ABQ8HDU2_9ROSI</name>
<sequence length="431" mass="47389">MKNANRRFSASVVIFFSLAAAIHVVFADNYVPSEQFLLNCGESSIVDDTDSRSWSPDIGSKYLLSAKSSTSKAATQDPAVPEAPYMTARVSLSEFSYSFPVVPGRKFVRLHFYSNSYNGLNANDALFSVSSGSYTLLRNFSAAQTSEALTYAYILKEFLIPVDGETLNIKFTPSANAPNAYAFVNGIEVMSMPDIYKSDDGTLMLLGQKSPIDIDNTIALENVYRLNVAGKDISPSGDSGLFRSWYTDQPYTYGARSGILMTIDTSTTMNITYPADMPTYIAPVDVYSTARSMGPSPQINQNYNLTWIFSIDSGFCYLVRLHFCEFRADITEINQIAFDIFLNNQTAQSGADVVGWTKHNGVPMYKDFAVLVPGGGSQEDLWLALHPDLSSKPEYYDAILNGVEIFKLSNANGNLAGPNPIPVLDDERVSE</sequence>
<evidence type="ECO:0000256" key="10">
    <source>
        <dbReference type="ARBA" id="ARBA00023180"/>
    </source>
</evidence>
<dbReference type="Proteomes" id="UP000827721">
    <property type="component" value="Unassembled WGS sequence"/>
</dbReference>
<evidence type="ECO:0000313" key="14">
    <source>
        <dbReference type="Proteomes" id="UP000827721"/>
    </source>
</evidence>
<evidence type="ECO:0000256" key="2">
    <source>
        <dbReference type="ARBA" id="ARBA00022527"/>
    </source>
</evidence>
<keyword evidence="7" id="KW-0067">ATP-binding</keyword>
<accession>A0ABQ8HDU2</accession>
<keyword evidence="2" id="KW-0723">Serine/threonine-protein kinase</keyword>
<gene>
    <name evidence="13" type="ORF">JRO89_XS12G0254000</name>
</gene>
<evidence type="ECO:0000256" key="7">
    <source>
        <dbReference type="ARBA" id="ARBA00022840"/>
    </source>
</evidence>
<dbReference type="PANTHER" id="PTHR34590">
    <property type="entry name" value="OS03G0124300 PROTEIN-RELATED"/>
    <property type="match status" value="1"/>
</dbReference>
<dbReference type="Pfam" id="PF12819">
    <property type="entry name" value="Malectin_like"/>
    <property type="match status" value="1"/>
</dbReference>
<keyword evidence="5 11" id="KW-0732">Signal</keyword>
<feature type="chain" id="PRO_5046300495" description="Malectin-like domain-containing protein" evidence="11">
    <location>
        <begin position="28"/>
        <end position="431"/>
    </location>
</feature>
<dbReference type="InterPro" id="IPR045272">
    <property type="entry name" value="ANXUR1/2-like"/>
</dbReference>
<keyword evidence="4" id="KW-0812">Transmembrane</keyword>
<evidence type="ECO:0000256" key="9">
    <source>
        <dbReference type="ARBA" id="ARBA00023136"/>
    </source>
</evidence>
<keyword evidence="2" id="KW-0418">Kinase</keyword>
<keyword evidence="10" id="KW-0325">Glycoprotein</keyword>
<keyword evidence="9" id="KW-0472">Membrane</keyword>
<keyword evidence="14" id="KW-1185">Reference proteome</keyword>
<evidence type="ECO:0000256" key="11">
    <source>
        <dbReference type="SAM" id="SignalP"/>
    </source>
</evidence>
<evidence type="ECO:0000313" key="13">
    <source>
        <dbReference type="EMBL" id="KAH7554660.1"/>
    </source>
</evidence>
<keyword evidence="6" id="KW-0547">Nucleotide-binding</keyword>
<feature type="signal peptide" evidence="11">
    <location>
        <begin position="1"/>
        <end position="27"/>
    </location>
</feature>
<evidence type="ECO:0000256" key="1">
    <source>
        <dbReference type="ARBA" id="ARBA00004479"/>
    </source>
</evidence>
<keyword evidence="3" id="KW-0808">Transferase</keyword>
<keyword evidence="8" id="KW-1133">Transmembrane helix</keyword>
<comment type="subcellular location">
    <subcellularLocation>
        <location evidence="1">Membrane</location>
        <topology evidence="1">Single-pass type I membrane protein</topology>
    </subcellularLocation>
</comment>
<dbReference type="Gene3D" id="2.60.120.430">
    <property type="entry name" value="Galactose-binding lectin"/>
    <property type="match status" value="2"/>
</dbReference>
<evidence type="ECO:0000256" key="6">
    <source>
        <dbReference type="ARBA" id="ARBA00022741"/>
    </source>
</evidence>
<dbReference type="PANTHER" id="PTHR34590:SF5">
    <property type="entry name" value="OS04G0586500 PROTEIN"/>
    <property type="match status" value="1"/>
</dbReference>
<evidence type="ECO:0000256" key="8">
    <source>
        <dbReference type="ARBA" id="ARBA00022989"/>
    </source>
</evidence>
<dbReference type="InterPro" id="IPR024788">
    <property type="entry name" value="Malectin-like_Carb-bd_dom"/>
</dbReference>
<evidence type="ECO:0000259" key="12">
    <source>
        <dbReference type="Pfam" id="PF12819"/>
    </source>
</evidence>